<keyword evidence="2" id="KW-0456">Lyase</keyword>
<dbReference type="Proteomes" id="UP000683507">
    <property type="component" value="Chromosome"/>
</dbReference>
<dbReference type="InterPro" id="IPR052920">
    <property type="entry name" value="DNA-binding_regulatory"/>
</dbReference>
<evidence type="ECO:0000259" key="1">
    <source>
        <dbReference type="Pfam" id="PF12146"/>
    </source>
</evidence>
<dbReference type="GO" id="GO:0070205">
    <property type="term" value="F:2-succinyl-6-hydroxy-2,4-cyclohexadiene-1-carboxylate synthase activity"/>
    <property type="evidence" value="ECO:0007669"/>
    <property type="project" value="UniProtKB-EC"/>
</dbReference>
<dbReference type="InterPro" id="IPR029058">
    <property type="entry name" value="AB_hydrolase_fold"/>
</dbReference>
<dbReference type="KEGG" id="ptan:CRYO30217_02198"/>
<reference evidence="2" key="1">
    <citation type="submission" date="2021-04" db="EMBL/GenBank/DDBJ databases">
        <authorList>
            <person name="Rodrigo-Torres L."/>
            <person name="Arahal R. D."/>
            <person name="Lucena T."/>
        </authorList>
    </citation>
    <scope>NUCLEOTIDE SEQUENCE</scope>
    <source>
        <strain evidence="2">AS29M-1</strain>
    </source>
</reference>
<dbReference type="AlphaFoldDB" id="A0A916JN81"/>
<keyword evidence="3" id="KW-1185">Reference proteome</keyword>
<accession>A0A916JN81</accession>
<evidence type="ECO:0000313" key="3">
    <source>
        <dbReference type="Proteomes" id="UP000683507"/>
    </source>
</evidence>
<dbReference type="PANTHER" id="PTHR43358:SF4">
    <property type="entry name" value="ALPHA_BETA HYDROLASE FOLD-1 DOMAIN-CONTAINING PROTEIN"/>
    <property type="match status" value="1"/>
</dbReference>
<feature type="domain" description="Serine aminopeptidase S33" evidence="1">
    <location>
        <begin position="79"/>
        <end position="180"/>
    </location>
</feature>
<evidence type="ECO:0000313" key="2">
    <source>
        <dbReference type="EMBL" id="CAG5083447.1"/>
    </source>
</evidence>
<organism evidence="2 3">
    <name type="scientific">Parvicella tangerina</name>
    <dbReference type="NCBI Taxonomy" id="2829795"/>
    <lineage>
        <taxon>Bacteria</taxon>
        <taxon>Pseudomonadati</taxon>
        <taxon>Bacteroidota</taxon>
        <taxon>Flavobacteriia</taxon>
        <taxon>Flavobacteriales</taxon>
        <taxon>Parvicellaceae</taxon>
        <taxon>Parvicella</taxon>
    </lineage>
</organism>
<dbReference type="Pfam" id="PF12146">
    <property type="entry name" value="Hydrolase_4"/>
    <property type="match status" value="1"/>
</dbReference>
<dbReference type="PANTHER" id="PTHR43358">
    <property type="entry name" value="ALPHA/BETA-HYDROLASE"/>
    <property type="match status" value="1"/>
</dbReference>
<dbReference type="EMBL" id="OU015584">
    <property type="protein sequence ID" value="CAG5083447.1"/>
    <property type="molecule type" value="Genomic_DNA"/>
</dbReference>
<sequence length="298" mass="34004">MIWKRLFNWKFWRWVLLSFVLLLFIFLHFLAPSLIVSKRASRTGYPSVTDYSLNVDTLILESHDGHKLYGLWCDANTPEVQGTILMIHGIGSCKDHFIPKAQWLANNGFNSVLVDLRGHGMSEGEYITYGFNEVPDLKLFLDCMTLHHHANNIGVWGQSLGGAIGLQLMAADDRVKFGIIESTYCTFDEVVHDYSYRMFGVPLGWLNDYVIWRAQSVAQFDKTNINPEEACKKVHQPILLVHGTADDRIDITYGKRNFNALASENKEFVQIEGANHVNVWEVGGETYNKKCLEFLNNP</sequence>
<protein>
    <submittedName>
        <fullName evidence="2">2-succinyl-6-hydroxy-2, 4-cyclohexadiene-1-carboxylate synthase</fullName>
        <ecNumber evidence="2">4.2.99.20</ecNumber>
    </submittedName>
</protein>
<dbReference type="InterPro" id="IPR022742">
    <property type="entry name" value="Hydrolase_4"/>
</dbReference>
<gene>
    <name evidence="2" type="primary">menH_1</name>
    <name evidence="2" type="ORF">CRYO30217_02198</name>
</gene>
<dbReference type="Gene3D" id="3.40.50.1820">
    <property type="entry name" value="alpha/beta hydrolase"/>
    <property type="match status" value="1"/>
</dbReference>
<dbReference type="SUPFAM" id="SSF53474">
    <property type="entry name" value="alpha/beta-Hydrolases"/>
    <property type="match status" value="1"/>
</dbReference>
<proteinExistence type="predicted"/>
<name>A0A916JN81_9FLAO</name>
<dbReference type="EC" id="4.2.99.20" evidence="2"/>